<gene>
    <name evidence="3" type="ORF">M431DRAFT_286394</name>
</gene>
<accession>A0A2T4ANZ8</accession>
<feature type="transmembrane region" description="Helical" evidence="2">
    <location>
        <begin position="20"/>
        <end position="42"/>
    </location>
</feature>
<dbReference type="RefSeq" id="XP_024778479.1">
    <property type="nucleotide sequence ID" value="XM_024914057.1"/>
</dbReference>
<feature type="region of interest" description="Disordered" evidence="1">
    <location>
        <begin position="61"/>
        <end position="85"/>
    </location>
</feature>
<evidence type="ECO:0000313" key="3">
    <source>
        <dbReference type="EMBL" id="PTB58802.1"/>
    </source>
</evidence>
<dbReference type="GeneID" id="36622622"/>
<dbReference type="EMBL" id="KZ679676">
    <property type="protein sequence ID" value="PTB58802.1"/>
    <property type="molecule type" value="Genomic_DNA"/>
</dbReference>
<sequence length="120" mass="13766">MAYLHLPFSASGCNWSRRETVVTILFFYISWFRVYLLLSFLLPRTKISKHQVQDFGISRMSSHTKHTHAHYSSTPTEPPPPIPEKAWLPCQPTAEHPSQQTLNICLLTHVVPTNINLLAQ</sequence>
<reference evidence="3 4" key="1">
    <citation type="submission" date="2016-07" db="EMBL/GenBank/DDBJ databases">
        <title>Multiple horizontal gene transfer events from other fungi enriched the ability of initially mycotrophic Trichoderma (Ascomycota) to feed on dead plant biomass.</title>
        <authorList>
            <consortium name="DOE Joint Genome Institute"/>
            <person name="Aerts A."/>
            <person name="Atanasova L."/>
            <person name="Chenthamara K."/>
            <person name="Zhang J."/>
            <person name="Grujic M."/>
            <person name="Henrissat B."/>
            <person name="Kuo A."/>
            <person name="Salamov A."/>
            <person name="Lipzen A."/>
            <person name="Labutti K."/>
            <person name="Barry K."/>
            <person name="Miao Y."/>
            <person name="Rahimi M.J."/>
            <person name="Shen Q."/>
            <person name="Grigoriev I.V."/>
            <person name="Kubicek C.P."/>
            <person name="Druzhinina I.S."/>
        </authorList>
    </citation>
    <scope>NUCLEOTIDE SEQUENCE [LARGE SCALE GENOMIC DNA]</scope>
    <source>
        <strain evidence="3 4">CBS 226.95</strain>
    </source>
</reference>
<dbReference type="Proteomes" id="UP000241690">
    <property type="component" value="Unassembled WGS sequence"/>
</dbReference>
<keyword evidence="2" id="KW-0812">Transmembrane</keyword>
<organism evidence="3 4">
    <name type="scientific">Trichoderma harzianum CBS 226.95</name>
    <dbReference type="NCBI Taxonomy" id="983964"/>
    <lineage>
        <taxon>Eukaryota</taxon>
        <taxon>Fungi</taxon>
        <taxon>Dikarya</taxon>
        <taxon>Ascomycota</taxon>
        <taxon>Pezizomycotina</taxon>
        <taxon>Sordariomycetes</taxon>
        <taxon>Hypocreomycetidae</taxon>
        <taxon>Hypocreales</taxon>
        <taxon>Hypocreaceae</taxon>
        <taxon>Trichoderma</taxon>
    </lineage>
</organism>
<name>A0A2T4ANZ8_TRIHA</name>
<proteinExistence type="predicted"/>
<evidence type="ECO:0000256" key="1">
    <source>
        <dbReference type="SAM" id="MobiDB-lite"/>
    </source>
</evidence>
<keyword evidence="2" id="KW-1133">Transmembrane helix</keyword>
<evidence type="ECO:0000256" key="2">
    <source>
        <dbReference type="SAM" id="Phobius"/>
    </source>
</evidence>
<keyword evidence="4" id="KW-1185">Reference proteome</keyword>
<dbReference type="AlphaFoldDB" id="A0A2T4ANZ8"/>
<evidence type="ECO:0000313" key="4">
    <source>
        <dbReference type="Proteomes" id="UP000241690"/>
    </source>
</evidence>
<protein>
    <submittedName>
        <fullName evidence="3">Uncharacterized protein</fullName>
    </submittedName>
</protein>
<keyword evidence="2" id="KW-0472">Membrane</keyword>